<proteinExistence type="predicted"/>
<dbReference type="EMBL" id="LR796391">
    <property type="protein sequence ID" value="CAB4141409.1"/>
    <property type="molecule type" value="Genomic_DNA"/>
</dbReference>
<name>A0A6J5MC98_9CAUD</name>
<reference evidence="1" key="1">
    <citation type="submission" date="2020-04" db="EMBL/GenBank/DDBJ databases">
        <authorList>
            <person name="Chiriac C."/>
            <person name="Salcher M."/>
            <person name="Ghai R."/>
            <person name="Kavagutti S V."/>
        </authorList>
    </citation>
    <scope>NUCLEOTIDE SEQUENCE</scope>
</reference>
<accession>A0A6J5MC98</accession>
<sequence length="94" mass="9947">MTNAAQNIFDQLGSAKFAAMTGATIMTAPFGAVVVFKSPAANQMVVKLNAADLYDVTFLKVRGLNTKTVSETRNVPSESLVTLFEETTGLCASL</sequence>
<gene>
    <name evidence="1" type="ORF">UFOVP418_6</name>
</gene>
<protein>
    <submittedName>
        <fullName evidence="1">Uncharacterized protein</fullName>
    </submittedName>
</protein>
<evidence type="ECO:0000313" key="1">
    <source>
        <dbReference type="EMBL" id="CAB4141409.1"/>
    </source>
</evidence>
<organism evidence="1">
    <name type="scientific">uncultured Caudovirales phage</name>
    <dbReference type="NCBI Taxonomy" id="2100421"/>
    <lineage>
        <taxon>Viruses</taxon>
        <taxon>Duplodnaviria</taxon>
        <taxon>Heunggongvirae</taxon>
        <taxon>Uroviricota</taxon>
        <taxon>Caudoviricetes</taxon>
        <taxon>Peduoviridae</taxon>
        <taxon>Maltschvirus</taxon>
        <taxon>Maltschvirus maltsch</taxon>
    </lineage>
</organism>